<gene>
    <name evidence="2" type="ORF">GCM10010280_62900</name>
</gene>
<evidence type="ECO:0000313" key="3">
    <source>
        <dbReference type="Proteomes" id="UP000656732"/>
    </source>
</evidence>
<keyword evidence="3" id="KW-1185">Reference proteome</keyword>
<comment type="caution">
    <text evidence="2">The sequence shown here is derived from an EMBL/GenBank/DDBJ whole genome shotgun (WGS) entry which is preliminary data.</text>
</comment>
<evidence type="ECO:0000259" key="1">
    <source>
        <dbReference type="Pfam" id="PF13460"/>
    </source>
</evidence>
<reference evidence="2" key="2">
    <citation type="submission" date="2020-09" db="EMBL/GenBank/DDBJ databases">
        <authorList>
            <person name="Sun Q."/>
            <person name="Ohkuma M."/>
        </authorList>
    </citation>
    <scope>NUCLEOTIDE SEQUENCE</scope>
    <source>
        <strain evidence="2">JCM 4403</strain>
    </source>
</reference>
<dbReference type="CDD" id="cd05269">
    <property type="entry name" value="TMR_SDR_a"/>
    <property type="match status" value="1"/>
</dbReference>
<reference evidence="2" key="1">
    <citation type="journal article" date="2014" name="Int. J. Syst. Evol. Microbiol.">
        <title>Complete genome sequence of Corynebacterium casei LMG S-19264T (=DSM 44701T), isolated from a smear-ripened cheese.</title>
        <authorList>
            <consortium name="US DOE Joint Genome Institute (JGI-PGF)"/>
            <person name="Walter F."/>
            <person name="Albersmeier A."/>
            <person name="Kalinowski J."/>
            <person name="Ruckert C."/>
        </authorList>
    </citation>
    <scope>NUCLEOTIDE SEQUENCE</scope>
    <source>
        <strain evidence="2">JCM 4403</strain>
    </source>
</reference>
<evidence type="ECO:0000313" key="2">
    <source>
        <dbReference type="EMBL" id="GGR06548.1"/>
    </source>
</evidence>
<feature type="domain" description="NAD(P)-binding" evidence="1">
    <location>
        <begin position="11"/>
        <end position="188"/>
    </location>
</feature>
<dbReference type="Proteomes" id="UP000656732">
    <property type="component" value="Unassembled WGS sequence"/>
</dbReference>
<dbReference type="Pfam" id="PF13460">
    <property type="entry name" value="NAD_binding_10"/>
    <property type="match status" value="1"/>
</dbReference>
<dbReference type="Gene3D" id="3.40.50.720">
    <property type="entry name" value="NAD(P)-binding Rossmann-like Domain"/>
    <property type="match status" value="1"/>
</dbReference>
<dbReference type="AlphaFoldDB" id="A0A918F409"/>
<name>A0A918F409_9ACTN</name>
<dbReference type="InterPro" id="IPR016040">
    <property type="entry name" value="NAD(P)-bd_dom"/>
</dbReference>
<dbReference type="SUPFAM" id="SSF51735">
    <property type="entry name" value="NAD(P)-binding Rossmann-fold domains"/>
    <property type="match status" value="1"/>
</dbReference>
<dbReference type="EMBL" id="BMTU01000019">
    <property type="protein sequence ID" value="GGR06548.1"/>
    <property type="molecule type" value="Genomic_DNA"/>
</dbReference>
<dbReference type="InterPro" id="IPR051604">
    <property type="entry name" value="Ergot_Alk_Oxidoreductase"/>
</dbReference>
<dbReference type="PANTHER" id="PTHR43162:SF1">
    <property type="entry name" value="PRESTALK A DIFFERENTIATION PROTEIN A"/>
    <property type="match status" value="1"/>
</dbReference>
<dbReference type="InterPro" id="IPR036291">
    <property type="entry name" value="NAD(P)-bd_dom_sf"/>
</dbReference>
<organism evidence="2 3">
    <name type="scientific">Streptomyces pilosus</name>
    <dbReference type="NCBI Taxonomy" id="28893"/>
    <lineage>
        <taxon>Bacteria</taxon>
        <taxon>Bacillati</taxon>
        <taxon>Actinomycetota</taxon>
        <taxon>Actinomycetes</taxon>
        <taxon>Kitasatosporales</taxon>
        <taxon>Streptomycetaceae</taxon>
        <taxon>Streptomyces</taxon>
    </lineage>
</organism>
<sequence length="294" mass="31737">MEETTMILVTGATGNVGGKVLALLRADGHKVRALTRDPGRAAFDGGADLEVVAADLGRPETLAPALDGVQKVFLMSLGANKATHDAHLVAAAREAGVEHIVQLSTLGVEMAEDAESNPLGHWHRVAEEALRDSGIAWTILRPNGFMSMNLGWAESIKAEGVARGPLADVPEAIVDPRDIAEVAVRALTGEGHRGQVYDLTGPQALTAREQLAVLGSLLGRDLRFETVPLSVQREMMLRHFSEETVNGVIRTLQEAIEHGSELHGRLSPDVRRVLGREPRSFAAWAHDHLHLYRP</sequence>
<dbReference type="Gene3D" id="3.90.25.10">
    <property type="entry name" value="UDP-galactose 4-epimerase, domain 1"/>
    <property type="match status" value="1"/>
</dbReference>
<protein>
    <submittedName>
        <fullName evidence="2">Nucleotide-diphosphate-sugar epimerase</fullName>
    </submittedName>
</protein>
<accession>A0A918F409</accession>
<dbReference type="PANTHER" id="PTHR43162">
    <property type="match status" value="1"/>
</dbReference>
<proteinExistence type="predicted"/>